<dbReference type="Proteomes" id="UP000215914">
    <property type="component" value="Unassembled WGS sequence"/>
</dbReference>
<dbReference type="SUPFAM" id="SSF52540">
    <property type="entry name" value="P-loop containing nucleoside triphosphate hydrolases"/>
    <property type="match status" value="1"/>
</dbReference>
<dbReference type="Gene3D" id="1.10.10.10">
    <property type="entry name" value="Winged helix-like DNA-binding domain superfamily/Winged helix DNA-binding domain"/>
    <property type="match status" value="1"/>
</dbReference>
<dbReference type="Gene3D" id="1.10.8.430">
    <property type="entry name" value="Helical domain of apoptotic protease-activating factors"/>
    <property type="match status" value="1"/>
</dbReference>
<evidence type="ECO:0000313" key="9">
    <source>
        <dbReference type="EMBL" id="KAF5782058.1"/>
    </source>
</evidence>
<organism evidence="9 10">
    <name type="scientific">Helianthus annuus</name>
    <name type="common">Common sunflower</name>
    <dbReference type="NCBI Taxonomy" id="4232"/>
    <lineage>
        <taxon>Eukaryota</taxon>
        <taxon>Viridiplantae</taxon>
        <taxon>Streptophyta</taxon>
        <taxon>Embryophyta</taxon>
        <taxon>Tracheophyta</taxon>
        <taxon>Spermatophyta</taxon>
        <taxon>Magnoliopsida</taxon>
        <taxon>eudicotyledons</taxon>
        <taxon>Gunneridae</taxon>
        <taxon>Pentapetalae</taxon>
        <taxon>asterids</taxon>
        <taxon>campanulids</taxon>
        <taxon>Asterales</taxon>
        <taxon>Asteraceae</taxon>
        <taxon>Asteroideae</taxon>
        <taxon>Heliantheae alliance</taxon>
        <taxon>Heliantheae</taxon>
        <taxon>Helianthus</taxon>
    </lineage>
</organism>
<evidence type="ECO:0000256" key="3">
    <source>
        <dbReference type="ARBA" id="ARBA00022737"/>
    </source>
</evidence>
<sequence length="484" mass="55684">MNDKQLIVCFDRCCHQRQFHHEFVTPSAILKQLLRIQGSMDIVSSSLTAISLLWTPLEACCFYSRKLETRVTTLSSKMEELTSKENDLKAEINRGMVNQQKNLRSEIQLWLKNVDKLVAEVKQIETEIEKHTKGCFPNYLSRYKLGKMMVKRINDMNLLQDKGVFPNGLFIDSSQDSGRILPTSGLVGDKTFNRVSKAIWKLLTDTNTSMIGVHGMGGLIDCKIFDRVIWVNVSRTFNVEKLQLDIADATNLELSKDENVIWRSTRLLEHLQGKKFVLILDDMWHKFSLEEVGIPHPSIDNGCKFVFVTRLMEVCRGMETQREVKVDLLTKNEAWDLFTTKSGPIQSDEIEPIAKAVCENCGGLPLAIITVGRAMRKVKDIRLWKNALEELQTSRADIIGMEEDVFARLKFSYLHLKDDHIKACFLYCALYPEDHKIDAAELIEYWMAEELITEIGDREKEINKGYTVLEMLARRRWVGLRQDA</sequence>
<evidence type="ECO:0000256" key="7">
    <source>
        <dbReference type="SAM" id="Coils"/>
    </source>
</evidence>
<keyword evidence="7" id="KW-0175">Coiled coil</keyword>
<evidence type="ECO:0000256" key="6">
    <source>
        <dbReference type="ARBA" id="ARBA00022840"/>
    </source>
</evidence>
<dbReference type="InterPro" id="IPR050905">
    <property type="entry name" value="Plant_NBS-LRR"/>
</dbReference>
<accession>A0A9K3HP31</accession>
<dbReference type="Gramene" id="mRNA:HanXRQr2_Chr11g0491001">
    <property type="protein sequence ID" value="mRNA:HanXRQr2_Chr11g0491001"/>
    <property type="gene ID" value="HanXRQr2_Chr11g0491001"/>
</dbReference>
<evidence type="ECO:0000256" key="5">
    <source>
        <dbReference type="ARBA" id="ARBA00022821"/>
    </source>
</evidence>
<reference evidence="9" key="1">
    <citation type="journal article" date="2017" name="Nature">
        <title>The sunflower genome provides insights into oil metabolism, flowering and Asterid evolution.</title>
        <authorList>
            <person name="Badouin H."/>
            <person name="Gouzy J."/>
            <person name="Grassa C.J."/>
            <person name="Murat F."/>
            <person name="Staton S.E."/>
            <person name="Cottret L."/>
            <person name="Lelandais-Briere C."/>
            <person name="Owens G.L."/>
            <person name="Carrere S."/>
            <person name="Mayjonade B."/>
            <person name="Legrand L."/>
            <person name="Gill N."/>
            <person name="Kane N.C."/>
            <person name="Bowers J.E."/>
            <person name="Hubner S."/>
            <person name="Bellec A."/>
            <person name="Berard A."/>
            <person name="Berges H."/>
            <person name="Blanchet N."/>
            <person name="Boniface M.C."/>
            <person name="Brunel D."/>
            <person name="Catrice O."/>
            <person name="Chaidir N."/>
            <person name="Claudel C."/>
            <person name="Donnadieu C."/>
            <person name="Faraut T."/>
            <person name="Fievet G."/>
            <person name="Helmstetter N."/>
            <person name="King M."/>
            <person name="Knapp S.J."/>
            <person name="Lai Z."/>
            <person name="Le Paslier M.C."/>
            <person name="Lippi Y."/>
            <person name="Lorenzon L."/>
            <person name="Mandel J.R."/>
            <person name="Marage G."/>
            <person name="Marchand G."/>
            <person name="Marquand E."/>
            <person name="Bret-Mestries E."/>
            <person name="Morien E."/>
            <person name="Nambeesan S."/>
            <person name="Nguyen T."/>
            <person name="Pegot-Espagnet P."/>
            <person name="Pouilly N."/>
            <person name="Raftis F."/>
            <person name="Sallet E."/>
            <person name="Schiex T."/>
            <person name="Thomas J."/>
            <person name="Vandecasteele C."/>
            <person name="Vares D."/>
            <person name="Vear F."/>
            <person name="Vautrin S."/>
            <person name="Crespi M."/>
            <person name="Mangin B."/>
            <person name="Burke J.M."/>
            <person name="Salse J."/>
            <person name="Munos S."/>
            <person name="Vincourt P."/>
            <person name="Rieseberg L.H."/>
            <person name="Langlade N.B."/>
        </authorList>
    </citation>
    <scope>NUCLEOTIDE SEQUENCE</scope>
    <source>
        <tissue evidence="9">Leaves</tissue>
    </source>
</reference>
<name>A0A9K3HP31_HELAN</name>
<gene>
    <name evidence="9" type="ORF">HanXRQr2_Chr11g0491001</name>
</gene>
<dbReference type="GO" id="GO:0005524">
    <property type="term" value="F:ATP binding"/>
    <property type="evidence" value="ECO:0007669"/>
    <property type="project" value="UniProtKB-KW"/>
</dbReference>
<dbReference type="InterPro" id="IPR027417">
    <property type="entry name" value="P-loop_NTPase"/>
</dbReference>
<proteinExistence type="inferred from homology"/>
<keyword evidence="4" id="KW-0547">Nucleotide-binding</keyword>
<dbReference type="PRINTS" id="PR00364">
    <property type="entry name" value="DISEASERSIST"/>
</dbReference>
<dbReference type="Pfam" id="PF00931">
    <property type="entry name" value="NB-ARC"/>
    <property type="match status" value="1"/>
</dbReference>
<feature type="coiled-coil region" evidence="7">
    <location>
        <begin position="64"/>
        <end position="134"/>
    </location>
</feature>
<keyword evidence="3" id="KW-0677">Repeat</keyword>
<comment type="caution">
    <text evidence="9">The sequence shown here is derived from an EMBL/GenBank/DDBJ whole genome shotgun (WGS) entry which is preliminary data.</text>
</comment>
<keyword evidence="5" id="KW-0611">Plant defense</keyword>
<keyword evidence="10" id="KW-1185">Reference proteome</keyword>
<dbReference type="FunFam" id="1.10.10.10:FF:000322">
    <property type="entry name" value="Probable disease resistance protein At1g63360"/>
    <property type="match status" value="1"/>
</dbReference>
<evidence type="ECO:0000256" key="1">
    <source>
        <dbReference type="ARBA" id="ARBA00008894"/>
    </source>
</evidence>
<feature type="domain" description="NB-ARC" evidence="8">
    <location>
        <begin position="198"/>
        <end position="344"/>
    </location>
</feature>
<dbReference type="AlphaFoldDB" id="A0A9K3HP31"/>
<dbReference type="InterPro" id="IPR002182">
    <property type="entry name" value="NB-ARC"/>
</dbReference>
<dbReference type="PANTHER" id="PTHR33463">
    <property type="entry name" value="NB-ARC DOMAIN-CONTAINING PROTEIN-RELATED"/>
    <property type="match status" value="1"/>
</dbReference>
<keyword evidence="9" id="KW-0378">Hydrolase</keyword>
<evidence type="ECO:0000256" key="2">
    <source>
        <dbReference type="ARBA" id="ARBA00022614"/>
    </source>
</evidence>
<keyword evidence="6" id="KW-0067">ATP-binding</keyword>
<dbReference type="PANTHER" id="PTHR33463:SF167">
    <property type="entry name" value="PUTATIVE-RELATED"/>
    <property type="match status" value="1"/>
</dbReference>
<dbReference type="GO" id="GO:0016787">
    <property type="term" value="F:hydrolase activity"/>
    <property type="evidence" value="ECO:0007669"/>
    <property type="project" value="UniProtKB-KW"/>
</dbReference>
<dbReference type="EMBL" id="MNCJ02000326">
    <property type="protein sequence ID" value="KAF5782058.1"/>
    <property type="molecule type" value="Genomic_DNA"/>
</dbReference>
<dbReference type="FunFam" id="1.10.8.430:FF:000003">
    <property type="entry name" value="Probable disease resistance protein At5g66910"/>
    <property type="match status" value="1"/>
</dbReference>
<dbReference type="InterPro" id="IPR042197">
    <property type="entry name" value="Apaf_helical"/>
</dbReference>
<comment type="similarity">
    <text evidence="1">Belongs to the disease resistance NB-LRR family.</text>
</comment>
<dbReference type="Gene3D" id="3.40.50.300">
    <property type="entry name" value="P-loop containing nucleotide triphosphate hydrolases"/>
    <property type="match status" value="1"/>
</dbReference>
<evidence type="ECO:0000256" key="4">
    <source>
        <dbReference type="ARBA" id="ARBA00022741"/>
    </source>
</evidence>
<keyword evidence="2" id="KW-0433">Leucine-rich repeat</keyword>
<evidence type="ECO:0000259" key="8">
    <source>
        <dbReference type="Pfam" id="PF00931"/>
    </source>
</evidence>
<dbReference type="InterPro" id="IPR036388">
    <property type="entry name" value="WH-like_DNA-bd_sf"/>
</dbReference>
<evidence type="ECO:0000313" key="10">
    <source>
        <dbReference type="Proteomes" id="UP000215914"/>
    </source>
</evidence>
<dbReference type="GO" id="GO:0006952">
    <property type="term" value="P:defense response"/>
    <property type="evidence" value="ECO:0007669"/>
    <property type="project" value="UniProtKB-KW"/>
</dbReference>
<protein>
    <submittedName>
        <fullName evidence="9">P-loop containing nucleoside triphosphate hydrolase</fullName>
    </submittedName>
</protein>
<dbReference type="GO" id="GO:0043531">
    <property type="term" value="F:ADP binding"/>
    <property type="evidence" value="ECO:0007669"/>
    <property type="project" value="InterPro"/>
</dbReference>
<reference evidence="9" key="2">
    <citation type="submission" date="2020-06" db="EMBL/GenBank/DDBJ databases">
        <title>Helianthus annuus Genome sequencing and assembly Release 2.</title>
        <authorList>
            <person name="Gouzy J."/>
            <person name="Langlade N."/>
            <person name="Munos S."/>
        </authorList>
    </citation>
    <scope>NUCLEOTIDE SEQUENCE</scope>
    <source>
        <tissue evidence="9">Leaves</tissue>
    </source>
</reference>